<reference evidence="2 3" key="1">
    <citation type="journal article" date="2018" name="PLoS Genet.">
        <title>Population sequencing reveals clonal diversity and ancestral inbreeding in the grapevine cultivar Chardonnay.</title>
        <authorList>
            <person name="Roach M.J."/>
            <person name="Johnson D.L."/>
            <person name="Bohlmann J."/>
            <person name="van Vuuren H.J."/>
            <person name="Jones S.J."/>
            <person name="Pretorius I.S."/>
            <person name="Schmidt S.A."/>
            <person name="Borneman A.R."/>
        </authorList>
    </citation>
    <scope>NUCLEOTIDE SEQUENCE [LARGE SCALE GENOMIC DNA]</scope>
    <source>
        <strain evidence="3">cv. Chardonnay</strain>
        <tissue evidence="2">Leaf</tissue>
    </source>
</reference>
<evidence type="ECO:0000313" key="3">
    <source>
        <dbReference type="Proteomes" id="UP000288805"/>
    </source>
</evidence>
<dbReference type="Proteomes" id="UP000288805">
    <property type="component" value="Unassembled WGS sequence"/>
</dbReference>
<proteinExistence type="predicted"/>
<evidence type="ECO:0000313" key="2">
    <source>
        <dbReference type="EMBL" id="RVW20032.1"/>
    </source>
</evidence>
<dbReference type="InterPro" id="IPR004332">
    <property type="entry name" value="Transposase_MuDR"/>
</dbReference>
<feature type="domain" description="Transposase MuDR plant" evidence="1">
    <location>
        <begin position="163"/>
        <end position="213"/>
    </location>
</feature>
<comment type="caution">
    <text evidence="2">The sequence shown here is derived from an EMBL/GenBank/DDBJ whole genome shotgun (WGS) entry which is preliminary data.</text>
</comment>
<gene>
    <name evidence="2" type="ORF">CK203_113602</name>
</gene>
<dbReference type="Pfam" id="PF03108">
    <property type="entry name" value="DBD_Tnp_Mut"/>
    <property type="match status" value="1"/>
</dbReference>
<dbReference type="AlphaFoldDB" id="A0A438C9V8"/>
<accession>A0A438C9V8</accession>
<organism evidence="2 3">
    <name type="scientific">Vitis vinifera</name>
    <name type="common">Grape</name>
    <dbReference type="NCBI Taxonomy" id="29760"/>
    <lineage>
        <taxon>Eukaryota</taxon>
        <taxon>Viridiplantae</taxon>
        <taxon>Streptophyta</taxon>
        <taxon>Embryophyta</taxon>
        <taxon>Tracheophyta</taxon>
        <taxon>Spermatophyta</taxon>
        <taxon>Magnoliopsida</taxon>
        <taxon>eudicotyledons</taxon>
        <taxon>Gunneridae</taxon>
        <taxon>Pentapetalae</taxon>
        <taxon>rosids</taxon>
        <taxon>Vitales</taxon>
        <taxon>Vitaceae</taxon>
        <taxon>Viteae</taxon>
        <taxon>Vitis</taxon>
    </lineage>
</organism>
<evidence type="ECO:0000259" key="1">
    <source>
        <dbReference type="Pfam" id="PF03108"/>
    </source>
</evidence>
<dbReference type="EMBL" id="QGNW01002406">
    <property type="protein sequence ID" value="RVW20032.1"/>
    <property type="molecule type" value="Genomic_DNA"/>
</dbReference>
<protein>
    <recommendedName>
        <fullName evidence="1">Transposase MuDR plant domain-containing protein</fullName>
    </recommendedName>
</protein>
<sequence length="275" mass="30490">MMRNGSGKKHRKSVGDEDMGKVMEEDMFCYIHEGGQLVKCVGGSVQYQGGRSESMVVSRHMSHSDFVSKLCDALHFDQNSIKLEFTVKFEPSCLLPLHDDAALLKMFRFNEMFCHVYVSSSSEVVEGCIAPNSAPSPIVGSNSAHLLPSGGDLPINILDIPSPNAAEFRDAVYLMSIAGRFRYRFKRNSTKHMTVVCTVTKCPWKVTARAIGDSNIVQVHTFHNHHNHSLEDVAACQPLVRSNRASLLIDDVIRSTPITNPAKFVRTFKGNMGCN</sequence>
<name>A0A438C9V8_VITVI</name>